<accession>A0A7V7TJ89</accession>
<evidence type="ECO:0000313" key="4">
    <source>
        <dbReference type="Proteomes" id="UP000434925"/>
    </source>
</evidence>
<gene>
    <name evidence="3" type="ORF">F7R14_27220</name>
</gene>
<dbReference type="AlphaFoldDB" id="A0A7V7TJ89"/>
<evidence type="ECO:0000256" key="1">
    <source>
        <dbReference type="SAM" id="MobiDB-lite"/>
    </source>
</evidence>
<name>A0A7V7TJ89_9PSED</name>
<evidence type="ECO:0008006" key="5">
    <source>
        <dbReference type="Google" id="ProtNLM"/>
    </source>
</evidence>
<proteinExistence type="predicted"/>
<sequence length="108" mass="9374">MMNISITSLLLAGLLAGASANIFAASGDGADATGTKSGGISSSTMPPDNTPGSPAGGTSSDTHGSSGTGTDGGASGSGSGAGGGTGSAGGGTGGAGGGTGSSTHKSNP</sequence>
<feature type="compositionally biased region" description="Gly residues" evidence="1">
    <location>
        <begin position="66"/>
        <end position="100"/>
    </location>
</feature>
<protein>
    <recommendedName>
        <fullName evidence="5">Endoglucanase</fullName>
    </recommendedName>
</protein>
<evidence type="ECO:0000313" key="3">
    <source>
        <dbReference type="EMBL" id="KAB0498353.1"/>
    </source>
</evidence>
<evidence type="ECO:0000256" key="2">
    <source>
        <dbReference type="SAM" id="SignalP"/>
    </source>
</evidence>
<feature type="compositionally biased region" description="Low complexity" evidence="1">
    <location>
        <begin position="56"/>
        <end position="65"/>
    </location>
</feature>
<feature type="chain" id="PRO_5030679155" description="Endoglucanase" evidence="2">
    <location>
        <begin position="25"/>
        <end position="108"/>
    </location>
</feature>
<dbReference type="Proteomes" id="UP000434925">
    <property type="component" value="Unassembled WGS sequence"/>
</dbReference>
<organism evidence="3 4">
    <name type="scientific">Pseudomonas lini</name>
    <dbReference type="NCBI Taxonomy" id="163011"/>
    <lineage>
        <taxon>Bacteria</taxon>
        <taxon>Pseudomonadati</taxon>
        <taxon>Pseudomonadota</taxon>
        <taxon>Gammaproteobacteria</taxon>
        <taxon>Pseudomonadales</taxon>
        <taxon>Pseudomonadaceae</taxon>
        <taxon>Pseudomonas</taxon>
    </lineage>
</organism>
<reference evidence="3 4" key="1">
    <citation type="submission" date="2019-09" db="EMBL/GenBank/DDBJ databases">
        <title>Draft genome sequences of 48 bacterial type strains from the CCUG.</title>
        <authorList>
            <person name="Tunovic T."/>
            <person name="Pineiro-Iglesias B."/>
            <person name="Unosson C."/>
            <person name="Inganas E."/>
            <person name="Ohlen M."/>
            <person name="Cardew S."/>
            <person name="Jensie-Markopoulos S."/>
            <person name="Salva-Serra F."/>
            <person name="Jaen-Luchoro D."/>
            <person name="Karlsson R."/>
            <person name="Svensson-Stadler L."/>
            <person name="Chun J."/>
            <person name="Moore E."/>
        </authorList>
    </citation>
    <scope>NUCLEOTIDE SEQUENCE [LARGE SCALE GENOMIC DNA]</scope>
    <source>
        <strain evidence="3 4">CCUG 51522</strain>
    </source>
</reference>
<dbReference type="EMBL" id="VZPO01000013">
    <property type="protein sequence ID" value="KAB0498353.1"/>
    <property type="molecule type" value="Genomic_DNA"/>
</dbReference>
<keyword evidence="2" id="KW-0732">Signal</keyword>
<comment type="caution">
    <text evidence="3">The sequence shown here is derived from an EMBL/GenBank/DDBJ whole genome shotgun (WGS) entry which is preliminary data.</text>
</comment>
<feature type="signal peptide" evidence="2">
    <location>
        <begin position="1"/>
        <end position="24"/>
    </location>
</feature>
<feature type="region of interest" description="Disordered" evidence="1">
    <location>
        <begin position="25"/>
        <end position="108"/>
    </location>
</feature>
<feature type="compositionally biased region" description="Low complexity" evidence="1">
    <location>
        <begin position="25"/>
        <end position="44"/>
    </location>
</feature>